<gene>
    <name evidence="1" type="ORF">MENT_LOCUS11306</name>
</gene>
<proteinExistence type="predicted"/>
<evidence type="ECO:0000313" key="1">
    <source>
        <dbReference type="EMBL" id="CAD2153951.1"/>
    </source>
</evidence>
<evidence type="ECO:0000313" key="2">
    <source>
        <dbReference type="Proteomes" id="UP000580250"/>
    </source>
</evidence>
<comment type="caution">
    <text evidence="1">The sequence shown here is derived from an EMBL/GenBank/DDBJ whole genome shotgun (WGS) entry which is preliminary data.</text>
</comment>
<sequence>MGSLNSKNGNSWRSDSEPCEHYKDSTVIEIWRNRTFCYGATHSIVVVKYKCNKCNEIFYKSYDFAREGERVNFGRPDKSKVIYAWKVHCTEGLTFSKVEELSSKVKTDVYYIFEQEKYALLKLNCHDWALGFEKLLRSQTKCNEKCTGCKKYDLEYLPLKIQTWIISDTVRLYPIFYPHYYAKNLATKCFLDFSSAFNFKAHFLTKTHYAKWK</sequence>
<organism evidence="1 2">
    <name type="scientific">Meloidogyne enterolobii</name>
    <name type="common">Root-knot nematode worm</name>
    <name type="synonym">Meloidogyne mayaguensis</name>
    <dbReference type="NCBI Taxonomy" id="390850"/>
    <lineage>
        <taxon>Eukaryota</taxon>
        <taxon>Metazoa</taxon>
        <taxon>Ecdysozoa</taxon>
        <taxon>Nematoda</taxon>
        <taxon>Chromadorea</taxon>
        <taxon>Rhabditida</taxon>
        <taxon>Tylenchina</taxon>
        <taxon>Tylenchomorpha</taxon>
        <taxon>Tylenchoidea</taxon>
        <taxon>Meloidogynidae</taxon>
        <taxon>Meloidogyninae</taxon>
        <taxon>Meloidogyne</taxon>
    </lineage>
</organism>
<dbReference type="Proteomes" id="UP000580250">
    <property type="component" value="Unassembled WGS sequence"/>
</dbReference>
<name>A0A6V7UDN5_MELEN</name>
<reference evidence="1 2" key="1">
    <citation type="submission" date="2020-08" db="EMBL/GenBank/DDBJ databases">
        <authorList>
            <person name="Koutsovoulos G."/>
            <person name="Danchin GJ E."/>
        </authorList>
    </citation>
    <scope>NUCLEOTIDE SEQUENCE [LARGE SCALE GENOMIC DNA]</scope>
</reference>
<accession>A0A6V7UDN5</accession>
<dbReference type="AlphaFoldDB" id="A0A6V7UDN5"/>
<protein>
    <submittedName>
        <fullName evidence="1">Uncharacterized protein</fullName>
    </submittedName>
</protein>
<dbReference type="EMBL" id="CAJEWN010000055">
    <property type="protein sequence ID" value="CAD2153951.1"/>
    <property type="molecule type" value="Genomic_DNA"/>
</dbReference>